<evidence type="ECO:0000313" key="19">
    <source>
        <dbReference type="EMBL" id="VMC83196.1"/>
    </source>
</evidence>
<dbReference type="Proteomes" id="UP000476212">
    <property type="component" value="Unassembled WGS sequence"/>
</dbReference>
<dbReference type="Proteomes" id="UP000040910">
    <property type="component" value="Unassembled WGS sequence"/>
</dbReference>
<evidence type="ECO:0000313" key="27">
    <source>
        <dbReference type="Proteomes" id="UP000042967"/>
    </source>
</evidence>
<dbReference type="EMBL" id="WNIA01000018">
    <property type="protein sequence ID" value="MTV98443.1"/>
    <property type="molecule type" value="Genomic_DNA"/>
</dbReference>
<evidence type="ECO:0000313" key="8">
    <source>
        <dbReference type="EMBL" id="COR48800.1"/>
    </source>
</evidence>
<feature type="chain" id="PRO_5015027158" evidence="1">
    <location>
        <begin position="30"/>
        <end position="445"/>
    </location>
</feature>
<evidence type="ECO:0000313" key="23">
    <source>
        <dbReference type="EMBL" id="VST56450.1"/>
    </source>
</evidence>
<evidence type="ECO:0000313" key="37">
    <source>
        <dbReference type="Proteomes" id="UP000437160"/>
    </source>
</evidence>
<evidence type="ECO:0000313" key="26">
    <source>
        <dbReference type="Proteomes" id="UP000042745"/>
    </source>
</evidence>
<evidence type="ECO:0000313" key="36">
    <source>
        <dbReference type="Proteomes" id="UP000405447"/>
    </source>
</evidence>
<dbReference type="Proteomes" id="UP000405447">
    <property type="component" value="Unassembled WGS sequence"/>
</dbReference>
<evidence type="ECO:0000313" key="4">
    <source>
        <dbReference type="EMBL" id="CIV25577.1"/>
    </source>
</evidence>
<dbReference type="Proteomes" id="UP000042512">
    <property type="component" value="Unassembled WGS sequence"/>
</dbReference>
<dbReference type="EMBL" id="CAAQRO010000001">
    <property type="protein sequence ID" value="VMC83196.1"/>
    <property type="molecule type" value="Genomic_DNA"/>
</dbReference>
<dbReference type="PATRIC" id="fig|1313.13073.peg.1863"/>
<reference evidence="9" key="6">
    <citation type="submission" date="2023-06" db="EMBL/GenBank/DDBJ databases">
        <title>PCVPA Blantyre Malawi Pneumococcal carriage surveillance isolates.</title>
        <authorList>
            <person name="Obolski U."/>
            <person name="Swarthout T.D."/>
            <person name="Kalizang'Oma A."/>
            <person name="Mwalukomo T.S."/>
            <person name="Cave R."/>
            <person name="Brown C."/>
            <person name="Cornick J."/>
            <person name="Kamng'Ona A."/>
            <person name="Msefula J."/>
            <person name="French N."/>
            <person name="Hyderman R."/>
        </authorList>
    </citation>
    <scope>NUCLEOTIDE SEQUENCE</scope>
    <source>
        <strain evidence="9">BVY8TH</strain>
    </source>
</reference>
<dbReference type="EMBL" id="CAAXWD010000002">
    <property type="protein sequence ID" value="VQD02037.1"/>
    <property type="molecule type" value="Genomic_DNA"/>
</dbReference>
<reference evidence="30 31" key="3">
    <citation type="submission" date="2019-04" db="EMBL/GenBank/DDBJ databases">
        <authorList>
            <consortium name="Pathogen Informatics"/>
        </authorList>
    </citation>
    <scope>NUCLEOTIDE SEQUENCE [LARGE SCALE GENOMIC DNA]</scope>
    <source>
        <strain evidence="22 33">GPSC148</strain>
        <strain evidence="21 30">GPSC22</strain>
        <strain evidence="19 32">GPSC47</strain>
        <strain evidence="23 36">GPSC535</strain>
        <strain evidence="20 31">GPSC54</strain>
    </source>
</reference>
<evidence type="ECO:0000313" key="6">
    <source>
        <dbReference type="EMBL" id="CKI94895.1"/>
    </source>
</evidence>
<dbReference type="EMBL" id="CABBMN010000005">
    <property type="protein sequence ID" value="VSC30144.1"/>
    <property type="molecule type" value="Genomic_DNA"/>
</dbReference>
<dbReference type="EMBL" id="WNHU01000018">
    <property type="protein sequence ID" value="MTV42947.1"/>
    <property type="molecule type" value="Genomic_DNA"/>
</dbReference>
<dbReference type="Proteomes" id="UP001184693">
    <property type="component" value="Unassembled WGS sequence"/>
</dbReference>
<evidence type="ECO:0000313" key="41">
    <source>
        <dbReference type="Proteomes" id="UP000476212"/>
    </source>
</evidence>
<dbReference type="EMBL" id="CKGU01000005">
    <property type="protein sequence ID" value="CIS33074.1"/>
    <property type="molecule type" value="Genomic_DNA"/>
</dbReference>
<dbReference type="Proteomes" id="UP000042967">
    <property type="component" value="Unassembled WGS sequence"/>
</dbReference>
<evidence type="ECO:0000313" key="16">
    <source>
        <dbReference type="EMBL" id="MTW24575.1"/>
    </source>
</evidence>
<evidence type="ECO:0000313" key="15">
    <source>
        <dbReference type="EMBL" id="MTV98443.1"/>
    </source>
</evidence>
<evidence type="ECO:0000313" key="11">
    <source>
        <dbReference type="EMBL" id="MTV62956.1"/>
    </source>
</evidence>
<evidence type="ECO:0000313" key="28">
    <source>
        <dbReference type="Proteomes" id="UP000045541"/>
    </source>
</evidence>
<dbReference type="Proteomes" id="UP000315060">
    <property type="component" value="Unassembled WGS sequence"/>
</dbReference>
<evidence type="ECO:0000313" key="7">
    <source>
        <dbReference type="EMBL" id="COA40064.1"/>
    </source>
</evidence>
<evidence type="ECO:0000313" key="21">
    <source>
        <dbReference type="EMBL" id="VQD02037.1"/>
    </source>
</evidence>
<name>A0A064C6E3_STREE</name>
<sequence>MKKMRKFLCLAGIALAAVALVACSGKKEATTSTEPPTELSGEITMWHSFTQGPRLESIQKSADAFMQKHPKTKIKIETFSWNDFYTKWTTGLANGNVPDISTALPNQVMEMVNSDALVPLNDSIKRIGQDKFNETALNEAKIGDDYYSVPLYSHAQVMWVRTDLLKEHNIEVPKTWDQLYEASKKLKEAGVYGLSVPFGTNDLMATRFLNFYVRSGGGSLLTKDLKADLTSQLAQDGIKYWVKLYKEISPQDSLNFNVLQQATLFYQGKTAFDFNSGFHIGGINANSPQLIDSIDAYPIPKIKESDKDQGIETSNIPMVVWKNSKHPEVAKAFLEALYNEEDYVKFLDSTPVGMLPTIKGISDSAAYKENETRKKFKHAEEVITEAVKKGTAIGYENGPSVQAGMLTNQHIIEQMFQDIITNGTDPMKAAKEAEKQLNDLFEAVQ</sequence>
<evidence type="ECO:0000313" key="10">
    <source>
        <dbReference type="EMBL" id="MTV42947.1"/>
    </source>
</evidence>
<evidence type="ECO:0000313" key="42">
    <source>
        <dbReference type="Proteomes" id="UP000490982"/>
    </source>
</evidence>
<gene>
    <name evidence="3" type="primary">yesO_2</name>
    <name evidence="2" type="synonym">yesO_1</name>
    <name evidence="5" type="synonym">yesO_3</name>
    <name evidence="18" type="ORF">AZJ28_06570</name>
    <name evidence="17" type="ORF">AZK02_00405</name>
    <name evidence="2" type="ORF">ERS019209_01078</name>
    <name evidence="4" type="ORF">ERS019316_01108</name>
    <name evidence="3" type="ORF">ERS019486_00567</name>
    <name evidence="5" type="ORF">ERS020485_00459</name>
    <name evidence="7" type="ORF">ERS020924_01997</name>
    <name evidence="8" type="ORF">ERS021218_00795</name>
    <name evidence="6" type="ORF">ERS096071_00473</name>
    <name evidence="12" type="ORF">GM535_06955</name>
    <name evidence="15" type="ORF">GM536_04945</name>
    <name evidence="16" type="ORF">GM537_06905</name>
    <name evidence="11" type="ORF">GM539_06035</name>
    <name evidence="13" type="ORF">GM543_04900</name>
    <name evidence="14" type="ORF">GM544_09380</name>
    <name evidence="10" type="ORF">GM545_04690</name>
    <name evidence="9" type="ORF">RLG82_03710</name>
    <name evidence="19" type="ORF">SAMEA2627268_00201</name>
    <name evidence="20" type="ORF">SAMEA2783718_01212</name>
    <name evidence="21" type="ORF">SAMEA3354366_01306</name>
    <name evidence="23" type="ORF">SAMEA3389245_00005</name>
    <name evidence="22" type="ORF">SAMEA3390019_00762</name>
</gene>
<evidence type="ECO:0000313" key="18">
    <source>
        <dbReference type="EMBL" id="TVX69815.1"/>
    </source>
</evidence>
<evidence type="ECO:0000313" key="14">
    <source>
        <dbReference type="EMBL" id="MTV90676.1"/>
    </source>
</evidence>
<dbReference type="PROSITE" id="PS51257">
    <property type="entry name" value="PROKAR_LIPOPROTEIN"/>
    <property type="match status" value="1"/>
</dbReference>
<evidence type="ECO:0000313" key="9">
    <source>
        <dbReference type="EMBL" id="MDS8038133.1"/>
    </source>
</evidence>
<dbReference type="OMA" id="WPARWIP"/>
<evidence type="ECO:0000313" key="30">
    <source>
        <dbReference type="Proteomes" id="UP000298847"/>
    </source>
</evidence>
<dbReference type="OrthoDB" id="9768630at2"/>
<evidence type="ECO:0000313" key="22">
    <source>
        <dbReference type="EMBL" id="VSC30144.1"/>
    </source>
</evidence>
<dbReference type="Proteomes" id="UP000469505">
    <property type="component" value="Unassembled WGS sequence"/>
</dbReference>
<dbReference type="EMBL" id="VMVH01000006">
    <property type="protein sequence ID" value="TVW29152.1"/>
    <property type="molecule type" value="Genomic_DNA"/>
</dbReference>
<dbReference type="Proteomes" id="UP000467349">
    <property type="component" value="Unassembled WGS sequence"/>
</dbReference>
<dbReference type="Proteomes" id="UP000311674">
    <property type="component" value="Unassembled WGS sequence"/>
</dbReference>
<evidence type="ECO:0000313" key="40">
    <source>
        <dbReference type="Proteomes" id="UP000474228"/>
    </source>
</evidence>
<dbReference type="EMBL" id="CKRE01000004">
    <property type="protein sequence ID" value="CIY71369.1"/>
    <property type="molecule type" value="Genomic_DNA"/>
</dbReference>
<dbReference type="Proteomes" id="UP000042745">
    <property type="component" value="Unassembled WGS sequence"/>
</dbReference>
<dbReference type="EMBL" id="WNHJ01000019">
    <property type="protein sequence ID" value="MTV62956.1"/>
    <property type="molecule type" value="Genomic_DNA"/>
</dbReference>
<reference evidence="34 35" key="4">
    <citation type="submission" date="2019-07" db="EMBL/GenBank/DDBJ databases">
        <authorList>
            <person name="Mohale T."/>
        </authorList>
    </citation>
    <scope>NUCLEOTIDE SEQUENCE [LARGE SCALE GENOMIC DNA]</scope>
    <source>
        <strain evidence="17 35">NTPn 189</strain>
        <strain evidence="18 34">NTPn 59</strain>
    </source>
</reference>
<dbReference type="EMBL" id="WNHX01000016">
    <property type="protein sequence ID" value="MTV86859.1"/>
    <property type="molecule type" value="Genomic_DNA"/>
</dbReference>
<dbReference type="EMBL" id="WNIB01000060">
    <property type="protein sequence ID" value="MTV90676.1"/>
    <property type="molecule type" value="Genomic_DNA"/>
</dbReference>
<evidence type="ECO:0000313" key="13">
    <source>
        <dbReference type="EMBL" id="MTV86859.1"/>
    </source>
</evidence>
<dbReference type="EMBL" id="CRVC01000007">
    <property type="protein sequence ID" value="COR48800.1"/>
    <property type="molecule type" value="Genomic_DNA"/>
</dbReference>
<dbReference type="PANTHER" id="PTHR43649">
    <property type="entry name" value="ARABINOSE-BINDING PROTEIN-RELATED"/>
    <property type="match status" value="1"/>
</dbReference>
<dbReference type="EMBL" id="JAVPGZ010000168">
    <property type="protein sequence ID" value="MDS8038133.1"/>
    <property type="molecule type" value="Genomic_DNA"/>
</dbReference>
<dbReference type="EMBL" id="WNHN01000024">
    <property type="protein sequence ID" value="MTV77027.1"/>
    <property type="molecule type" value="Genomic_DNA"/>
</dbReference>
<dbReference type="Proteomes" id="UP000318940">
    <property type="component" value="Unassembled WGS sequence"/>
</dbReference>
<dbReference type="Proteomes" id="UP000298847">
    <property type="component" value="Unassembled WGS sequence"/>
</dbReference>
<evidence type="ECO:0000313" key="25">
    <source>
        <dbReference type="Proteomes" id="UP000042512"/>
    </source>
</evidence>
<reference evidence="37 38" key="5">
    <citation type="submission" date="2019-11" db="EMBL/GenBank/DDBJ databases">
        <title>Growth characteristics of pneumococcus vary with the chemical composition of the capsule and with environmental conditions.</title>
        <authorList>
            <person name="Tothpal A."/>
            <person name="Desobry K."/>
            <person name="Joshi S."/>
            <person name="Wyllie A.L."/>
            <person name="Weinberger D.M."/>
        </authorList>
    </citation>
    <scope>NUCLEOTIDE SEQUENCE [LARGE SCALE GENOMIC DNA]</scope>
    <source>
        <strain evidence="38">pnumococcus09N</strain>
        <strain evidence="10">Pnumococcus09N</strain>
        <strain evidence="12">Pnumococcus10A</strain>
        <strain evidence="14">Pnumococcus15C</strain>
        <strain evidence="41">pnumococcus15C</strain>
        <strain evidence="37">pnumococcus19F</strain>
        <strain evidence="15">Pnumococcus19F</strain>
        <strain evidence="40">pnumococcus22F</strain>
        <strain evidence="11">Pnumococcus22F</strain>
        <strain evidence="42">pnumococcus23A</strain>
        <strain evidence="16">Pnumococcus23A</strain>
        <strain evidence="39">pnumococcus35B</strain>
        <strain evidence="13">Pnumococcus35B</strain>
    </source>
</reference>
<dbReference type="Proteomes" id="UP000474228">
    <property type="component" value="Unassembled WGS sequence"/>
</dbReference>
<dbReference type="SMR" id="A0A064C6E3"/>
<dbReference type="InterPro" id="IPR006059">
    <property type="entry name" value="SBP"/>
</dbReference>
<dbReference type="EMBL" id="CMWB01000005">
    <property type="protein sequence ID" value="CKI94895.1"/>
    <property type="molecule type" value="Genomic_DNA"/>
</dbReference>
<dbReference type="Pfam" id="PF01547">
    <property type="entry name" value="SBP_bac_1"/>
    <property type="match status" value="1"/>
</dbReference>
<evidence type="ECO:0000256" key="1">
    <source>
        <dbReference type="SAM" id="SignalP"/>
    </source>
</evidence>
<dbReference type="Proteomes" id="UP000310822">
    <property type="component" value="Unassembled WGS sequence"/>
</dbReference>
<evidence type="ECO:0000313" key="35">
    <source>
        <dbReference type="Proteomes" id="UP000318940"/>
    </source>
</evidence>
<protein>
    <submittedName>
        <fullName evidence="14">Extracellular solute-binding protein</fullName>
    </submittedName>
    <submittedName>
        <fullName evidence="9">Sugar ABC transporter substrate-binding protein</fullName>
    </submittedName>
</protein>
<evidence type="ECO:0000313" key="33">
    <source>
        <dbReference type="Proteomes" id="UP000311674"/>
    </source>
</evidence>
<accession>A0A064C6E3</accession>
<dbReference type="EMBL" id="CQVU01000027">
    <property type="protein sequence ID" value="COA40064.1"/>
    <property type="molecule type" value="Genomic_DNA"/>
</dbReference>
<evidence type="ECO:0000313" key="20">
    <source>
        <dbReference type="EMBL" id="VNB52743.1"/>
    </source>
</evidence>
<dbReference type="EMBL" id="CFFA01000011">
    <property type="protein sequence ID" value="CEX63873.1"/>
    <property type="molecule type" value="Genomic_DNA"/>
</dbReference>
<dbReference type="EMBL" id="VMYC01000103">
    <property type="protein sequence ID" value="TVX69815.1"/>
    <property type="molecule type" value="Genomic_DNA"/>
</dbReference>
<evidence type="ECO:0000313" key="17">
    <source>
        <dbReference type="EMBL" id="TVW29152.1"/>
    </source>
</evidence>
<dbReference type="Proteomes" id="UP000311381">
    <property type="component" value="Unassembled WGS sequence"/>
</dbReference>
<dbReference type="AlphaFoldDB" id="A0A064C6E3"/>
<dbReference type="Gene3D" id="3.40.190.10">
    <property type="entry name" value="Periplasmic binding protein-like II"/>
    <property type="match status" value="2"/>
</dbReference>
<dbReference type="EMBL" id="CABCSJ010000001">
    <property type="protein sequence ID" value="VST56450.1"/>
    <property type="molecule type" value="Genomic_DNA"/>
</dbReference>
<dbReference type="GeneID" id="45653100"/>
<dbReference type="Proteomes" id="UP000048507">
    <property type="component" value="Unassembled WGS sequence"/>
</dbReference>
<evidence type="ECO:0000313" key="3">
    <source>
        <dbReference type="EMBL" id="CIS33074.1"/>
    </source>
</evidence>
<feature type="signal peptide" evidence="1">
    <location>
        <begin position="1"/>
        <end position="29"/>
    </location>
</feature>
<dbReference type="Proteomes" id="UP000045541">
    <property type="component" value="Unassembled WGS sequence"/>
</dbReference>
<evidence type="ECO:0000313" key="38">
    <source>
        <dbReference type="Proteomes" id="UP000467349"/>
    </source>
</evidence>
<evidence type="ECO:0000313" key="5">
    <source>
        <dbReference type="EMBL" id="CIY71369.1"/>
    </source>
</evidence>
<evidence type="ECO:0000313" key="12">
    <source>
        <dbReference type="EMBL" id="MTV77027.1"/>
    </source>
</evidence>
<dbReference type="EMBL" id="CAASIK010000006">
    <property type="protein sequence ID" value="VNB52743.1"/>
    <property type="molecule type" value="Genomic_DNA"/>
</dbReference>
<dbReference type="SUPFAM" id="SSF53850">
    <property type="entry name" value="Periplasmic binding protein-like II"/>
    <property type="match status" value="1"/>
</dbReference>
<dbReference type="Proteomes" id="UP000729182">
    <property type="component" value="Unassembled WGS sequence"/>
</dbReference>
<dbReference type="InterPro" id="IPR050490">
    <property type="entry name" value="Bact_solute-bd_prot1"/>
</dbReference>
<dbReference type="CDD" id="cd13585">
    <property type="entry name" value="PBP2_TMBP_like"/>
    <property type="match status" value="1"/>
</dbReference>
<evidence type="ECO:0000313" key="31">
    <source>
        <dbReference type="Proteomes" id="UP000310822"/>
    </source>
</evidence>
<dbReference type="EMBL" id="CKLF01000013">
    <property type="protein sequence ID" value="CIV25577.1"/>
    <property type="molecule type" value="Genomic_DNA"/>
</dbReference>
<evidence type="ECO:0000313" key="29">
    <source>
        <dbReference type="Proteomes" id="UP000046095"/>
    </source>
</evidence>
<evidence type="ECO:0000313" key="24">
    <source>
        <dbReference type="Proteomes" id="UP000040910"/>
    </source>
</evidence>
<proteinExistence type="predicted"/>
<dbReference type="Proteomes" id="UP000437160">
    <property type="component" value="Unassembled WGS sequence"/>
</dbReference>
<dbReference type="PANTHER" id="PTHR43649:SF12">
    <property type="entry name" value="DIACETYLCHITOBIOSE BINDING PROTEIN DASA"/>
    <property type="match status" value="1"/>
</dbReference>
<organism evidence="14 41">
    <name type="scientific">Streptococcus pneumoniae</name>
    <dbReference type="NCBI Taxonomy" id="1313"/>
    <lineage>
        <taxon>Bacteria</taxon>
        <taxon>Bacillati</taxon>
        <taxon>Bacillota</taxon>
        <taxon>Bacilli</taxon>
        <taxon>Lactobacillales</taxon>
        <taxon>Streptococcaceae</taxon>
        <taxon>Streptococcus</taxon>
    </lineage>
</organism>
<dbReference type="EMBL" id="WNHS01000024">
    <property type="protein sequence ID" value="MTW24575.1"/>
    <property type="molecule type" value="Genomic_DNA"/>
</dbReference>
<evidence type="ECO:0000313" key="39">
    <source>
        <dbReference type="Proteomes" id="UP000469505"/>
    </source>
</evidence>
<dbReference type="RefSeq" id="WP_000738763.1">
    <property type="nucleotide sequence ID" value="NZ_AP017971.1"/>
</dbReference>
<reference evidence="8 29" key="1">
    <citation type="submission" date="2015-03" db="EMBL/GenBank/DDBJ databases">
        <authorList>
            <person name="Murphy D."/>
        </authorList>
    </citation>
    <scope>NUCLEOTIDE SEQUENCE [LARGE SCALE GENOMIC DNA]</scope>
    <source>
        <strain evidence="8 29">SMRU1708</strain>
    </source>
</reference>
<keyword evidence="1" id="KW-0732">Signal</keyword>
<dbReference type="Proteomes" id="UP000046095">
    <property type="component" value="Unassembled WGS sequence"/>
</dbReference>
<evidence type="ECO:0000313" key="2">
    <source>
        <dbReference type="EMBL" id="CEX63873.1"/>
    </source>
</evidence>
<dbReference type="Proteomes" id="UP000490982">
    <property type="component" value="Unassembled WGS sequence"/>
</dbReference>
<evidence type="ECO:0000313" key="34">
    <source>
        <dbReference type="Proteomes" id="UP000315060"/>
    </source>
</evidence>
<reference evidence="24 25" key="2">
    <citation type="submission" date="2015-03" db="EMBL/GenBank/DDBJ databases">
        <authorList>
            <consortium name="Pathogen Informatics"/>
            <person name="Murphy D."/>
        </authorList>
    </citation>
    <scope>NUCLEOTIDE SEQUENCE [LARGE SCALE GENOMIC DNA]</scope>
    <source>
        <strain evidence="6 28">0310</strain>
        <strain evidence="7 27">SMRU1414</strain>
        <strain evidence="4">SMRU158</strain>
        <strain evidence="3">SMRU328</strain>
        <strain evidence="2">SMRU51</strain>
        <strain evidence="5 25">SMRU975</strain>
        <strain evidence="24 26">type strain: N</strain>
    </source>
</reference>
<evidence type="ECO:0000313" key="32">
    <source>
        <dbReference type="Proteomes" id="UP000311381"/>
    </source>
</evidence>